<dbReference type="STRING" id="1679170.AC625_19610"/>
<evidence type="ECO:0000313" key="2">
    <source>
        <dbReference type="EMBL" id="KMY51474.1"/>
    </source>
</evidence>
<sequence length="140" mass="16249">MSQQDLKKQVKKIISDHRTGVLSTVENNKPHSRYMTFYNEDLTLFTPTQVDTEKVDEIAKNKSVSVLLGYEDKGLSDTYVEISGTSIINDSQHLKKQFWDESFKKWFDGPEDPNYVFLEIQPETIRILNNHGEPLQELNL</sequence>
<protein>
    <submittedName>
        <fullName evidence="2">General stress protein</fullName>
    </submittedName>
</protein>
<gene>
    <name evidence="2" type="ORF">AC625_19610</name>
</gene>
<dbReference type="AlphaFoldDB" id="A0A0K9GXP5"/>
<evidence type="ECO:0000313" key="3">
    <source>
        <dbReference type="Proteomes" id="UP000037146"/>
    </source>
</evidence>
<dbReference type="PATRIC" id="fig|1679170.3.peg.4452"/>
<accession>A0A0K9GXP5</accession>
<dbReference type="RefSeq" id="WP_049682825.1">
    <property type="nucleotide sequence ID" value="NZ_LFZW01000001.1"/>
</dbReference>
<dbReference type="Proteomes" id="UP000037146">
    <property type="component" value="Unassembled WGS sequence"/>
</dbReference>
<proteinExistence type="predicted"/>
<dbReference type="PANTHER" id="PTHR34818:SF1">
    <property type="entry name" value="PROTEIN BLI-3"/>
    <property type="match status" value="1"/>
</dbReference>
<dbReference type="InterPro" id="IPR052917">
    <property type="entry name" value="Stress-Dev_Protein"/>
</dbReference>
<dbReference type="Pfam" id="PF01243">
    <property type="entry name" value="PNPOx_N"/>
    <property type="match status" value="1"/>
</dbReference>
<dbReference type="OrthoDB" id="5431160at2"/>
<dbReference type="PANTHER" id="PTHR34818">
    <property type="entry name" value="PROTEIN BLI-3"/>
    <property type="match status" value="1"/>
</dbReference>
<feature type="domain" description="Pyridoxamine 5'-phosphate oxidase N-terminal" evidence="1">
    <location>
        <begin position="6"/>
        <end position="127"/>
    </location>
</feature>
<dbReference type="EMBL" id="LFZW01000001">
    <property type="protein sequence ID" value="KMY51474.1"/>
    <property type="molecule type" value="Genomic_DNA"/>
</dbReference>
<keyword evidence="3" id="KW-1185">Reference proteome</keyword>
<dbReference type="Gene3D" id="2.30.110.10">
    <property type="entry name" value="Electron Transport, Fmn-binding Protein, Chain A"/>
    <property type="match status" value="1"/>
</dbReference>
<dbReference type="SUPFAM" id="SSF50475">
    <property type="entry name" value="FMN-binding split barrel"/>
    <property type="match status" value="1"/>
</dbReference>
<evidence type="ECO:0000259" key="1">
    <source>
        <dbReference type="Pfam" id="PF01243"/>
    </source>
</evidence>
<dbReference type="InterPro" id="IPR012349">
    <property type="entry name" value="Split_barrel_FMN-bd"/>
</dbReference>
<organism evidence="2 3">
    <name type="scientific">Peribacillus loiseleuriae</name>
    <dbReference type="NCBI Taxonomy" id="1679170"/>
    <lineage>
        <taxon>Bacteria</taxon>
        <taxon>Bacillati</taxon>
        <taxon>Bacillota</taxon>
        <taxon>Bacilli</taxon>
        <taxon>Bacillales</taxon>
        <taxon>Bacillaceae</taxon>
        <taxon>Peribacillus</taxon>
    </lineage>
</organism>
<reference evidence="3" key="1">
    <citation type="submission" date="2015-07" db="EMBL/GenBank/DDBJ databases">
        <title>Genome sequencing project for genomic taxonomy and phylogenomics of Bacillus-like bacteria.</title>
        <authorList>
            <person name="Liu B."/>
            <person name="Wang J."/>
            <person name="Zhu Y."/>
            <person name="Liu G."/>
            <person name="Chen Q."/>
            <person name="Chen Z."/>
            <person name="Lan J."/>
            <person name="Che J."/>
            <person name="Ge C."/>
            <person name="Shi H."/>
            <person name="Pan Z."/>
            <person name="Liu X."/>
        </authorList>
    </citation>
    <scope>NUCLEOTIDE SEQUENCE [LARGE SCALE GENOMIC DNA]</scope>
    <source>
        <strain evidence="3">FJAT-27997</strain>
    </source>
</reference>
<name>A0A0K9GXP5_9BACI</name>
<comment type="caution">
    <text evidence="2">The sequence shown here is derived from an EMBL/GenBank/DDBJ whole genome shotgun (WGS) entry which is preliminary data.</text>
</comment>
<dbReference type="InterPro" id="IPR011576">
    <property type="entry name" value="Pyridox_Oxase_N"/>
</dbReference>